<dbReference type="RefSeq" id="WP_268883102.1">
    <property type="nucleotide sequence ID" value="NZ_CP114029.1"/>
</dbReference>
<dbReference type="InterPro" id="IPR001123">
    <property type="entry name" value="LeuE-type"/>
</dbReference>
<evidence type="ECO:0000256" key="3">
    <source>
        <dbReference type="ARBA" id="ARBA00022692"/>
    </source>
</evidence>
<protein>
    <submittedName>
        <fullName evidence="7">LysE family translocator</fullName>
    </submittedName>
</protein>
<evidence type="ECO:0000313" key="8">
    <source>
        <dbReference type="Proteomes" id="UP001164020"/>
    </source>
</evidence>
<feature type="transmembrane region" description="Helical" evidence="6">
    <location>
        <begin position="150"/>
        <end position="171"/>
    </location>
</feature>
<feature type="transmembrane region" description="Helical" evidence="6">
    <location>
        <begin position="74"/>
        <end position="94"/>
    </location>
</feature>
<keyword evidence="2" id="KW-1003">Cell membrane</keyword>
<dbReference type="Proteomes" id="UP001164020">
    <property type="component" value="Chromosome"/>
</dbReference>
<name>A0ABY7C6B2_9HYPH</name>
<feature type="transmembrane region" description="Helical" evidence="6">
    <location>
        <begin position="191"/>
        <end position="212"/>
    </location>
</feature>
<dbReference type="PANTHER" id="PTHR30086:SF20">
    <property type="entry name" value="ARGININE EXPORTER PROTEIN ARGO-RELATED"/>
    <property type="match status" value="1"/>
</dbReference>
<accession>A0ABY7C6B2</accession>
<evidence type="ECO:0000256" key="1">
    <source>
        <dbReference type="ARBA" id="ARBA00004651"/>
    </source>
</evidence>
<keyword evidence="4 6" id="KW-1133">Transmembrane helix</keyword>
<dbReference type="PANTHER" id="PTHR30086">
    <property type="entry name" value="ARGININE EXPORTER PROTEIN ARGO"/>
    <property type="match status" value="1"/>
</dbReference>
<feature type="transmembrane region" description="Helical" evidence="6">
    <location>
        <begin position="6"/>
        <end position="31"/>
    </location>
</feature>
<keyword evidence="3 6" id="KW-0812">Transmembrane</keyword>
<feature type="transmembrane region" description="Helical" evidence="6">
    <location>
        <begin position="114"/>
        <end position="135"/>
    </location>
</feature>
<evidence type="ECO:0000256" key="5">
    <source>
        <dbReference type="ARBA" id="ARBA00023136"/>
    </source>
</evidence>
<comment type="subcellular location">
    <subcellularLocation>
        <location evidence="1">Cell membrane</location>
        <topology evidence="1">Multi-pass membrane protein</topology>
    </subcellularLocation>
</comment>
<keyword evidence="5 6" id="KW-0472">Membrane</keyword>
<keyword evidence="8" id="KW-1185">Reference proteome</keyword>
<evidence type="ECO:0000256" key="2">
    <source>
        <dbReference type="ARBA" id="ARBA00022475"/>
    </source>
</evidence>
<sequence>MTTAAIAPFLAYAAALGIAAFIPGPGVAGLVGQSLGNGLRASLFFLAGLALGDLVYLAVAVAGLAALAEIFAEALLVVKILGGAYLVYLGVIFWNNRGGLADLGAAKARSGLKAFLAGFTLTLGNPKTIVFYLALLPTVLDLHAIGVSEWSVLSILTVLVLFAVLSPYALVAARARALMTRPAALRRLNRVAGGIIGGAGALILGEAAVSVVRRV</sequence>
<feature type="transmembrane region" description="Helical" evidence="6">
    <location>
        <begin position="43"/>
        <end position="68"/>
    </location>
</feature>
<dbReference type="Pfam" id="PF01810">
    <property type="entry name" value="LysE"/>
    <property type="match status" value="1"/>
</dbReference>
<evidence type="ECO:0000313" key="7">
    <source>
        <dbReference type="EMBL" id="WAP70594.1"/>
    </source>
</evidence>
<gene>
    <name evidence="7" type="ORF">OH818_11550</name>
</gene>
<evidence type="ECO:0000256" key="4">
    <source>
        <dbReference type="ARBA" id="ARBA00022989"/>
    </source>
</evidence>
<proteinExistence type="predicted"/>
<dbReference type="EMBL" id="CP114029">
    <property type="protein sequence ID" value="WAP70594.1"/>
    <property type="molecule type" value="Genomic_DNA"/>
</dbReference>
<evidence type="ECO:0000256" key="6">
    <source>
        <dbReference type="SAM" id="Phobius"/>
    </source>
</evidence>
<organism evidence="7 8">
    <name type="scientific">Jiella pelagia</name>
    <dbReference type="NCBI Taxonomy" id="2986949"/>
    <lineage>
        <taxon>Bacteria</taxon>
        <taxon>Pseudomonadati</taxon>
        <taxon>Pseudomonadota</taxon>
        <taxon>Alphaproteobacteria</taxon>
        <taxon>Hyphomicrobiales</taxon>
        <taxon>Aurantimonadaceae</taxon>
        <taxon>Jiella</taxon>
    </lineage>
</organism>
<reference evidence="7" key="1">
    <citation type="submission" date="2022-12" db="EMBL/GenBank/DDBJ databases">
        <title>Jiella pelagia sp. nov., isolated from phosphonate enriched culture of Northwest Pacific surface seawater.</title>
        <authorList>
            <person name="Shin D.Y."/>
            <person name="Hwang C.Y."/>
        </authorList>
    </citation>
    <scope>NUCLEOTIDE SEQUENCE</scope>
    <source>
        <strain evidence="7">HL-NP1</strain>
    </source>
</reference>